<accession>A0A5B7KMV0</accession>
<evidence type="ECO:0000313" key="3">
    <source>
        <dbReference type="Proteomes" id="UP000324222"/>
    </source>
</evidence>
<protein>
    <submittedName>
        <fullName evidence="2">Uncharacterized protein</fullName>
    </submittedName>
</protein>
<feature type="region of interest" description="Disordered" evidence="1">
    <location>
        <begin position="1"/>
        <end position="32"/>
    </location>
</feature>
<evidence type="ECO:0000313" key="2">
    <source>
        <dbReference type="EMBL" id="MPD06045.1"/>
    </source>
</evidence>
<evidence type="ECO:0000256" key="1">
    <source>
        <dbReference type="SAM" id="MobiDB-lite"/>
    </source>
</evidence>
<sequence length="32" mass="3472">MNMETRHGTEEVKGDEEMLPSIPNTALVGGVE</sequence>
<comment type="caution">
    <text evidence="2">The sequence shown here is derived from an EMBL/GenBank/DDBJ whole genome shotgun (WGS) entry which is preliminary data.</text>
</comment>
<name>A0A5B7KMV0_PORTR</name>
<feature type="compositionally biased region" description="Basic and acidic residues" evidence="1">
    <location>
        <begin position="1"/>
        <end position="16"/>
    </location>
</feature>
<keyword evidence="3" id="KW-1185">Reference proteome</keyword>
<dbReference type="EMBL" id="VSRR010149114">
    <property type="protein sequence ID" value="MPD06045.1"/>
    <property type="molecule type" value="Genomic_DNA"/>
</dbReference>
<organism evidence="2 3">
    <name type="scientific">Portunus trituberculatus</name>
    <name type="common">Swimming crab</name>
    <name type="synonym">Neptunus trituberculatus</name>
    <dbReference type="NCBI Taxonomy" id="210409"/>
    <lineage>
        <taxon>Eukaryota</taxon>
        <taxon>Metazoa</taxon>
        <taxon>Ecdysozoa</taxon>
        <taxon>Arthropoda</taxon>
        <taxon>Crustacea</taxon>
        <taxon>Multicrustacea</taxon>
        <taxon>Malacostraca</taxon>
        <taxon>Eumalacostraca</taxon>
        <taxon>Eucarida</taxon>
        <taxon>Decapoda</taxon>
        <taxon>Pleocyemata</taxon>
        <taxon>Brachyura</taxon>
        <taxon>Eubrachyura</taxon>
        <taxon>Portunoidea</taxon>
        <taxon>Portunidae</taxon>
        <taxon>Portuninae</taxon>
        <taxon>Portunus</taxon>
    </lineage>
</organism>
<proteinExistence type="predicted"/>
<reference evidence="2 3" key="1">
    <citation type="submission" date="2019-05" db="EMBL/GenBank/DDBJ databases">
        <title>Another draft genome of Portunus trituberculatus and its Hox gene families provides insights of decapod evolution.</title>
        <authorList>
            <person name="Jeong J.-H."/>
            <person name="Song I."/>
            <person name="Kim S."/>
            <person name="Choi T."/>
            <person name="Kim D."/>
            <person name="Ryu S."/>
            <person name="Kim W."/>
        </authorList>
    </citation>
    <scope>NUCLEOTIDE SEQUENCE [LARGE SCALE GENOMIC DNA]</scope>
    <source>
        <tissue evidence="2">Muscle</tissue>
    </source>
</reference>
<dbReference type="AlphaFoldDB" id="A0A5B7KMV0"/>
<dbReference type="Proteomes" id="UP000324222">
    <property type="component" value="Unassembled WGS sequence"/>
</dbReference>
<gene>
    <name evidence="2" type="ORF">E2C01_101824</name>
</gene>